<dbReference type="GO" id="GO:0004553">
    <property type="term" value="F:hydrolase activity, hydrolyzing O-glycosyl compounds"/>
    <property type="evidence" value="ECO:0007669"/>
    <property type="project" value="InterPro"/>
</dbReference>
<sequence>MKRYAGKVGRDGLKPWSTALIAAIMCLSGAGVAAQTRVTVSEGCLNQRMRGVSLAGAEFNPTRVPAQHFRDYIYPSASQYPLFSDMGASVFRLPIAWERVQPTLFSDLDAAQVSLLRTAYDNARKSGDCLLIDLHNYGTHQGRSLGSSEVPQGALLDFWSRLAAVLPDDRHVALGLMNEPVRVSTAAWSRLAQEVVLGLRHAGARHYVMVAGGGWSGAHSWFKSDGSGVSSATAFANFQDPLDRSYFEVHQYADGNYSGTGNTCQSADAIVPFLAAVGNWAESNGQKMFLGEFGVADNRACLATLQAMLEHISNRPKAWAGWSYWAAGEWMTEYPLTAQPTATRVPGPLKTLQRYFNR</sequence>
<evidence type="ECO:0000256" key="2">
    <source>
        <dbReference type="ARBA" id="ARBA00023295"/>
    </source>
</evidence>
<accession>A0A318GY65</accession>
<protein>
    <submittedName>
        <fullName evidence="5">Cellulase (Glycosyl hydrolase family 5)</fullName>
    </submittedName>
</protein>
<name>A0A318GY65_9BURK</name>
<dbReference type="PANTHER" id="PTHR34142">
    <property type="entry name" value="ENDO-BETA-1,4-GLUCANASE A"/>
    <property type="match status" value="1"/>
</dbReference>
<evidence type="ECO:0000259" key="4">
    <source>
        <dbReference type="Pfam" id="PF00150"/>
    </source>
</evidence>
<evidence type="ECO:0000256" key="1">
    <source>
        <dbReference type="ARBA" id="ARBA00022801"/>
    </source>
</evidence>
<gene>
    <name evidence="5" type="ORF">C7444_11145</name>
</gene>
<dbReference type="EMBL" id="QJJS01000011">
    <property type="protein sequence ID" value="PXW94962.1"/>
    <property type="molecule type" value="Genomic_DNA"/>
</dbReference>
<comment type="similarity">
    <text evidence="3">Belongs to the glycosyl hydrolase 5 (cellulase A) family.</text>
</comment>
<comment type="caution">
    <text evidence="5">The sequence shown here is derived from an EMBL/GenBank/DDBJ whole genome shotgun (WGS) entry which is preliminary data.</text>
</comment>
<dbReference type="GO" id="GO:0009251">
    <property type="term" value="P:glucan catabolic process"/>
    <property type="evidence" value="ECO:0007669"/>
    <property type="project" value="TreeGrafter"/>
</dbReference>
<dbReference type="SUPFAM" id="SSF51445">
    <property type="entry name" value="(Trans)glycosidases"/>
    <property type="match status" value="1"/>
</dbReference>
<keyword evidence="2 3" id="KW-0326">Glycosidase</keyword>
<keyword evidence="1 3" id="KW-0378">Hydrolase</keyword>
<dbReference type="InterPro" id="IPR017853">
    <property type="entry name" value="GH"/>
</dbReference>
<organism evidence="5 6">
    <name type="scientific">Sphaerotilus hippei</name>
    <dbReference type="NCBI Taxonomy" id="744406"/>
    <lineage>
        <taxon>Bacteria</taxon>
        <taxon>Pseudomonadati</taxon>
        <taxon>Pseudomonadota</taxon>
        <taxon>Betaproteobacteria</taxon>
        <taxon>Burkholderiales</taxon>
        <taxon>Sphaerotilaceae</taxon>
        <taxon>Sphaerotilus</taxon>
    </lineage>
</organism>
<dbReference type="Gene3D" id="3.20.20.80">
    <property type="entry name" value="Glycosidases"/>
    <property type="match status" value="1"/>
</dbReference>
<feature type="domain" description="Glycoside hydrolase family 5" evidence="4">
    <location>
        <begin position="55"/>
        <end position="327"/>
    </location>
</feature>
<dbReference type="Proteomes" id="UP000247811">
    <property type="component" value="Unassembled WGS sequence"/>
</dbReference>
<dbReference type="InterPro" id="IPR018087">
    <property type="entry name" value="Glyco_hydro_5_CS"/>
</dbReference>
<evidence type="ECO:0000256" key="3">
    <source>
        <dbReference type="RuleBase" id="RU361153"/>
    </source>
</evidence>
<evidence type="ECO:0000313" key="5">
    <source>
        <dbReference type="EMBL" id="PXW94962.1"/>
    </source>
</evidence>
<dbReference type="AlphaFoldDB" id="A0A318GY65"/>
<dbReference type="Pfam" id="PF00150">
    <property type="entry name" value="Cellulase"/>
    <property type="match status" value="1"/>
</dbReference>
<dbReference type="InterPro" id="IPR001547">
    <property type="entry name" value="Glyco_hydro_5"/>
</dbReference>
<reference evidence="5 6" key="1">
    <citation type="submission" date="2018-05" db="EMBL/GenBank/DDBJ databases">
        <title>Genomic Encyclopedia of Type Strains, Phase IV (KMG-IV): sequencing the most valuable type-strain genomes for metagenomic binning, comparative biology and taxonomic classification.</title>
        <authorList>
            <person name="Goeker M."/>
        </authorList>
    </citation>
    <scope>NUCLEOTIDE SEQUENCE [LARGE SCALE GENOMIC DNA]</scope>
    <source>
        <strain evidence="5 6">DSM 566</strain>
    </source>
</reference>
<proteinExistence type="inferred from homology"/>
<dbReference type="PROSITE" id="PS00659">
    <property type="entry name" value="GLYCOSYL_HYDROL_F5"/>
    <property type="match status" value="1"/>
</dbReference>
<evidence type="ECO:0000313" key="6">
    <source>
        <dbReference type="Proteomes" id="UP000247811"/>
    </source>
</evidence>
<keyword evidence="6" id="KW-1185">Reference proteome</keyword>
<dbReference type="PANTHER" id="PTHR34142:SF1">
    <property type="entry name" value="GLYCOSIDE HYDROLASE FAMILY 5 DOMAIN-CONTAINING PROTEIN"/>
    <property type="match status" value="1"/>
</dbReference>